<dbReference type="SUPFAM" id="SSF47384">
    <property type="entry name" value="Homodimeric domain of signal transducing histidine kinase"/>
    <property type="match status" value="1"/>
</dbReference>
<keyword evidence="7" id="KW-0902">Two-component regulatory system</keyword>
<feature type="transmembrane region" description="Helical" evidence="8">
    <location>
        <begin position="234"/>
        <end position="255"/>
    </location>
</feature>
<dbReference type="PROSITE" id="PS50885">
    <property type="entry name" value="HAMP"/>
    <property type="match status" value="1"/>
</dbReference>
<dbReference type="SUPFAM" id="SSF55874">
    <property type="entry name" value="ATPase domain of HSP90 chaperone/DNA topoisomerase II/histidine kinase"/>
    <property type="match status" value="1"/>
</dbReference>
<dbReference type="InterPro" id="IPR003661">
    <property type="entry name" value="HisK_dim/P_dom"/>
</dbReference>
<dbReference type="RefSeq" id="WP_193924974.1">
    <property type="nucleotide sequence ID" value="NZ_JADEWL010000165.1"/>
</dbReference>
<evidence type="ECO:0000313" key="11">
    <source>
        <dbReference type="EMBL" id="MBE9216417.1"/>
    </source>
</evidence>
<keyword evidence="4" id="KW-0597">Phosphoprotein</keyword>
<feature type="domain" description="Histidine kinase" evidence="9">
    <location>
        <begin position="365"/>
        <end position="621"/>
    </location>
</feature>
<feature type="domain" description="HAMP" evidence="10">
    <location>
        <begin position="256"/>
        <end position="309"/>
    </location>
</feature>
<comment type="catalytic activity">
    <reaction evidence="1">
        <text>ATP + protein L-histidine = ADP + protein N-phospho-L-histidine.</text>
        <dbReference type="EC" id="2.7.13.3"/>
    </reaction>
</comment>
<dbReference type="Gene3D" id="6.10.340.10">
    <property type="match status" value="1"/>
</dbReference>
<evidence type="ECO:0000256" key="7">
    <source>
        <dbReference type="ARBA" id="ARBA00023012"/>
    </source>
</evidence>
<dbReference type="InterPro" id="IPR036097">
    <property type="entry name" value="HisK_dim/P_sf"/>
</dbReference>
<sequence>MNDYPEKKYQKFFTVSDQSVFQAISWFRYLNIGQKIGFGYAIAIGVGVLGSFCGTLIGDYYQLISVEKERYVDEEVELFNELKFDFLQARIHQQQLISLLEKPKELEKKYTHFLNHKSDAIESWDELESFNRENVTQYPEHSQKIFQLLKTYEGVPELYFQEVERLIQQIDVPNLKSPEQIQAAEKLLLNFSNSSLARKFDTISDKLNELGEAAEEGDKEADEGLVKALRTRRFIVFLTDFISVTLAIILAYYTIKTITKPIQNLTETAEEITKKSNFDLQIPVTTNDEVAVLTNSLNQLIIRVKYLLKEQREAREKLEFYNQSLETTVKERTQDLEDTLKELQYTQTQLIQKEKMSSLGQLVAGIAHEINNPVNFIHGNLEYTKDYLEDLLHLVELYQSEYPNPTEVIQQEIENVELEFLQEDLPNILSSMQTGSERIREIVLSLRTFSRLDEADYKKVDIHESIESTLMILKSRLKETPKRCEIEVIKNYGKLPFVECYAGQLNQVFLNILVNAIDVLEEKLYINRNNPFVTPQISISTKLLNSQRIAIHIVDNGLGMTEEVREKMFNPFYTTKPVGKGTGLGLAISYQVVVDRHHGELNCLSELGKGTEFIIEIPVKQGE</sequence>
<feature type="transmembrane region" description="Helical" evidence="8">
    <location>
        <begin position="38"/>
        <end position="61"/>
    </location>
</feature>
<dbReference type="Proteomes" id="UP000620559">
    <property type="component" value="Unassembled WGS sequence"/>
</dbReference>
<evidence type="ECO:0000259" key="9">
    <source>
        <dbReference type="PROSITE" id="PS50109"/>
    </source>
</evidence>
<dbReference type="EC" id="2.7.13.3" evidence="3"/>
<keyword evidence="8" id="KW-0472">Membrane</keyword>
<dbReference type="InterPro" id="IPR004358">
    <property type="entry name" value="Sig_transdc_His_kin-like_C"/>
</dbReference>
<evidence type="ECO:0000256" key="5">
    <source>
        <dbReference type="ARBA" id="ARBA00022679"/>
    </source>
</evidence>
<gene>
    <name evidence="11" type="ORF">IQ247_27780</name>
</gene>
<evidence type="ECO:0000313" key="12">
    <source>
        <dbReference type="Proteomes" id="UP000620559"/>
    </source>
</evidence>
<dbReference type="PROSITE" id="PS50109">
    <property type="entry name" value="HIS_KIN"/>
    <property type="match status" value="1"/>
</dbReference>
<keyword evidence="8" id="KW-0812">Transmembrane</keyword>
<name>A0A8J7K7V6_9CYAN</name>
<evidence type="ECO:0000256" key="4">
    <source>
        <dbReference type="ARBA" id="ARBA00022553"/>
    </source>
</evidence>
<evidence type="ECO:0000256" key="2">
    <source>
        <dbReference type="ARBA" id="ARBA00004370"/>
    </source>
</evidence>
<dbReference type="Pfam" id="PF00672">
    <property type="entry name" value="HAMP"/>
    <property type="match status" value="1"/>
</dbReference>
<keyword evidence="6" id="KW-0418">Kinase</keyword>
<dbReference type="SMART" id="SM00304">
    <property type="entry name" value="HAMP"/>
    <property type="match status" value="1"/>
</dbReference>
<comment type="subcellular location">
    <subcellularLocation>
        <location evidence="2">Membrane</location>
    </subcellularLocation>
</comment>
<dbReference type="SUPFAM" id="SSF158472">
    <property type="entry name" value="HAMP domain-like"/>
    <property type="match status" value="1"/>
</dbReference>
<keyword evidence="8" id="KW-1133">Transmembrane helix</keyword>
<dbReference type="CDD" id="cd00082">
    <property type="entry name" value="HisKA"/>
    <property type="match status" value="1"/>
</dbReference>
<comment type="caution">
    <text evidence="11">The sequence shown here is derived from an EMBL/GenBank/DDBJ whole genome shotgun (WGS) entry which is preliminary data.</text>
</comment>
<evidence type="ECO:0000259" key="10">
    <source>
        <dbReference type="PROSITE" id="PS50885"/>
    </source>
</evidence>
<evidence type="ECO:0000256" key="6">
    <source>
        <dbReference type="ARBA" id="ARBA00022777"/>
    </source>
</evidence>
<dbReference type="Gene3D" id="3.30.565.10">
    <property type="entry name" value="Histidine kinase-like ATPase, C-terminal domain"/>
    <property type="match status" value="1"/>
</dbReference>
<dbReference type="PANTHER" id="PTHR43065">
    <property type="entry name" value="SENSOR HISTIDINE KINASE"/>
    <property type="match status" value="1"/>
</dbReference>
<dbReference type="InterPro" id="IPR005467">
    <property type="entry name" value="His_kinase_dom"/>
</dbReference>
<dbReference type="PANTHER" id="PTHR43065:SF50">
    <property type="entry name" value="HISTIDINE KINASE"/>
    <property type="match status" value="1"/>
</dbReference>
<keyword evidence="5" id="KW-0808">Transferase</keyword>
<proteinExistence type="predicted"/>
<accession>A0A8J7K7V6</accession>
<dbReference type="GO" id="GO:0000155">
    <property type="term" value="F:phosphorelay sensor kinase activity"/>
    <property type="evidence" value="ECO:0007669"/>
    <property type="project" value="InterPro"/>
</dbReference>
<dbReference type="Pfam" id="PF00512">
    <property type="entry name" value="HisKA"/>
    <property type="match status" value="1"/>
</dbReference>
<keyword evidence="12" id="KW-1185">Reference proteome</keyword>
<dbReference type="InterPro" id="IPR036890">
    <property type="entry name" value="HATPase_C_sf"/>
</dbReference>
<dbReference type="PRINTS" id="PR00344">
    <property type="entry name" value="BCTRLSENSOR"/>
</dbReference>
<dbReference type="EMBL" id="JADEWL010000165">
    <property type="protein sequence ID" value="MBE9216417.1"/>
    <property type="molecule type" value="Genomic_DNA"/>
</dbReference>
<reference evidence="11" key="1">
    <citation type="submission" date="2020-10" db="EMBL/GenBank/DDBJ databases">
        <authorList>
            <person name="Castelo-Branco R."/>
            <person name="Eusebio N."/>
            <person name="Adriana R."/>
            <person name="Vieira A."/>
            <person name="Brugerolle De Fraissinette N."/>
            <person name="Rezende De Castro R."/>
            <person name="Schneider M.P."/>
            <person name="Vasconcelos V."/>
            <person name="Leao P.N."/>
        </authorList>
    </citation>
    <scope>NUCLEOTIDE SEQUENCE</scope>
    <source>
        <strain evidence="11">LEGE 06105</strain>
    </source>
</reference>
<dbReference type="Pfam" id="PF02518">
    <property type="entry name" value="HATPase_c"/>
    <property type="match status" value="1"/>
</dbReference>
<dbReference type="InterPro" id="IPR003660">
    <property type="entry name" value="HAMP_dom"/>
</dbReference>
<evidence type="ECO:0000256" key="1">
    <source>
        <dbReference type="ARBA" id="ARBA00000085"/>
    </source>
</evidence>
<evidence type="ECO:0000256" key="3">
    <source>
        <dbReference type="ARBA" id="ARBA00012438"/>
    </source>
</evidence>
<dbReference type="InterPro" id="IPR003594">
    <property type="entry name" value="HATPase_dom"/>
</dbReference>
<protein>
    <recommendedName>
        <fullName evidence="3">histidine kinase</fullName>
        <ecNumber evidence="3">2.7.13.3</ecNumber>
    </recommendedName>
</protein>
<dbReference type="Gene3D" id="1.10.287.130">
    <property type="match status" value="1"/>
</dbReference>
<dbReference type="SMART" id="SM00387">
    <property type="entry name" value="HATPase_c"/>
    <property type="match status" value="1"/>
</dbReference>
<dbReference type="GO" id="GO:0016020">
    <property type="term" value="C:membrane"/>
    <property type="evidence" value="ECO:0007669"/>
    <property type="project" value="UniProtKB-SubCell"/>
</dbReference>
<dbReference type="AlphaFoldDB" id="A0A8J7K7V6"/>
<organism evidence="11 12">
    <name type="scientific">Plectonema cf. radiosum LEGE 06105</name>
    <dbReference type="NCBI Taxonomy" id="945769"/>
    <lineage>
        <taxon>Bacteria</taxon>
        <taxon>Bacillati</taxon>
        <taxon>Cyanobacteriota</taxon>
        <taxon>Cyanophyceae</taxon>
        <taxon>Oscillatoriophycideae</taxon>
        <taxon>Oscillatoriales</taxon>
        <taxon>Microcoleaceae</taxon>
        <taxon>Plectonema</taxon>
    </lineage>
</organism>
<dbReference type="CDD" id="cd06225">
    <property type="entry name" value="HAMP"/>
    <property type="match status" value="1"/>
</dbReference>
<dbReference type="SMART" id="SM00388">
    <property type="entry name" value="HisKA"/>
    <property type="match status" value="1"/>
</dbReference>
<evidence type="ECO:0000256" key="8">
    <source>
        <dbReference type="SAM" id="Phobius"/>
    </source>
</evidence>